<evidence type="ECO:0000313" key="3">
    <source>
        <dbReference type="Proteomes" id="UP001605036"/>
    </source>
</evidence>
<dbReference type="Proteomes" id="UP001605036">
    <property type="component" value="Unassembled WGS sequence"/>
</dbReference>
<sequence>MPLAREAKIPAKRLALNRCLKAFNTIVVVSGALTIVMVVCLQQPPKFVPGWLLIFLGGITMAGGLSGYGGTTLPCCYMTHLIATGVSGFGNMVFSLCLFGQRPKVLNSFGTTRYTADSVDKFLVTASWLFLTVTIIQMCLIPGRIILQNMKYETFETLEETRANRGQMMSQMRREVSEQEGRVDKTISNKLEERMAGKYGE</sequence>
<dbReference type="PANTHER" id="PTHR39113">
    <property type="entry name" value="MEMBRANE LIPOPROTEIN-RELATED"/>
    <property type="match status" value="1"/>
</dbReference>
<evidence type="ECO:0000313" key="2">
    <source>
        <dbReference type="EMBL" id="KAL2614231.1"/>
    </source>
</evidence>
<name>A0ABD1Y299_9MARC</name>
<feature type="transmembrane region" description="Helical" evidence="1">
    <location>
        <begin position="81"/>
        <end position="102"/>
    </location>
</feature>
<feature type="transmembrane region" description="Helical" evidence="1">
    <location>
        <begin position="50"/>
        <end position="69"/>
    </location>
</feature>
<keyword evidence="1" id="KW-1133">Transmembrane helix</keyword>
<evidence type="ECO:0000256" key="1">
    <source>
        <dbReference type="SAM" id="Phobius"/>
    </source>
</evidence>
<keyword evidence="3" id="KW-1185">Reference proteome</keyword>
<keyword evidence="1" id="KW-0812">Transmembrane</keyword>
<protein>
    <submittedName>
        <fullName evidence="2">Uncharacterized protein</fullName>
    </submittedName>
</protein>
<feature type="transmembrane region" description="Helical" evidence="1">
    <location>
        <begin position="21"/>
        <end position="44"/>
    </location>
</feature>
<dbReference type="AlphaFoldDB" id="A0ABD1Y299"/>
<comment type="caution">
    <text evidence="2">The sequence shown here is derived from an EMBL/GenBank/DDBJ whole genome shotgun (WGS) entry which is preliminary data.</text>
</comment>
<proteinExistence type="predicted"/>
<accession>A0ABD1Y299</accession>
<feature type="transmembrane region" description="Helical" evidence="1">
    <location>
        <begin position="122"/>
        <end position="141"/>
    </location>
</feature>
<dbReference type="EMBL" id="JBHFFA010000007">
    <property type="protein sequence ID" value="KAL2614231.1"/>
    <property type="molecule type" value="Genomic_DNA"/>
</dbReference>
<keyword evidence="1" id="KW-0472">Membrane</keyword>
<reference evidence="2 3" key="1">
    <citation type="submission" date="2024-09" db="EMBL/GenBank/DDBJ databases">
        <title>Chromosome-scale assembly of Riccia fluitans.</title>
        <authorList>
            <person name="Paukszto L."/>
            <person name="Sawicki J."/>
            <person name="Karawczyk K."/>
            <person name="Piernik-Szablinska J."/>
            <person name="Szczecinska M."/>
            <person name="Mazdziarz M."/>
        </authorList>
    </citation>
    <scope>NUCLEOTIDE SEQUENCE [LARGE SCALE GENOMIC DNA]</scope>
    <source>
        <strain evidence="2">Rf_01</strain>
        <tissue evidence="2">Aerial parts of the thallus</tissue>
    </source>
</reference>
<organism evidence="2 3">
    <name type="scientific">Riccia fluitans</name>
    <dbReference type="NCBI Taxonomy" id="41844"/>
    <lineage>
        <taxon>Eukaryota</taxon>
        <taxon>Viridiplantae</taxon>
        <taxon>Streptophyta</taxon>
        <taxon>Embryophyta</taxon>
        <taxon>Marchantiophyta</taxon>
        <taxon>Marchantiopsida</taxon>
        <taxon>Marchantiidae</taxon>
        <taxon>Marchantiales</taxon>
        <taxon>Ricciaceae</taxon>
        <taxon>Riccia</taxon>
    </lineage>
</organism>
<dbReference type="PANTHER" id="PTHR39113:SF2">
    <property type="match status" value="1"/>
</dbReference>
<gene>
    <name evidence="2" type="ORF">R1flu_025923</name>
</gene>